<comment type="caution">
    <text evidence="1">The sequence shown here is derived from an EMBL/GenBank/DDBJ whole genome shotgun (WGS) entry which is preliminary data.</text>
</comment>
<proteinExistence type="predicted"/>
<gene>
    <name evidence="1" type="ORF">BWY04_01090</name>
</gene>
<evidence type="ECO:0000313" key="1">
    <source>
        <dbReference type="EMBL" id="OQB40995.1"/>
    </source>
</evidence>
<accession>A0A1V5ZLD5</accession>
<name>A0A1V5ZLD5_9BACT</name>
<organism evidence="1">
    <name type="scientific">candidate division CPR1 bacterium ADurb.Bin160</name>
    <dbReference type="NCBI Taxonomy" id="1852826"/>
    <lineage>
        <taxon>Bacteria</taxon>
        <taxon>candidate division CPR1</taxon>
    </lineage>
</organism>
<reference evidence="1" key="1">
    <citation type="submission" date="2017-02" db="EMBL/GenBank/DDBJ databases">
        <title>Delving into the versatile metabolic prowess of the omnipresent phylum Bacteroidetes.</title>
        <authorList>
            <person name="Nobu M.K."/>
            <person name="Mei R."/>
            <person name="Narihiro T."/>
            <person name="Kuroda K."/>
            <person name="Liu W.-T."/>
        </authorList>
    </citation>
    <scope>NUCLEOTIDE SEQUENCE</scope>
    <source>
        <strain evidence="1">ADurb.Bin160</strain>
    </source>
</reference>
<dbReference type="EMBL" id="MWDB01000026">
    <property type="protein sequence ID" value="OQB40995.1"/>
    <property type="molecule type" value="Genomic_DNA"/>
</dbReference>
<protein>
    <submittedName>
        <fullName evidence="1">Uncharacterized protein</fullName>
    </submittedName>
</protein>
<dbReference type="AlphaFoldDB" id="A0A1V5ZLD5"/>
<dbReference type="Proteomes" id="UP000485621">
    <property type="component" value="Unassembled WGS sequence"/>
</dbReference>
<sequence>MLRNISFEGYIGKVFSQEESEDGKMLKRHISVSVYKPEWIQKTDTSGYKSWYQKVIISGNPNNKTWNSIQERKKVVILNADFIFNKENKLVVMVNISNVFPVDSFAFPTTESITNNDIIVEPAAPITQYNDNIIPKEQEPEVELPEFNDILDELSQNLYDKNPL</sequence>